<feature type="compositionally biased region" description="Low complexity" evidence="1">
    <location>
        <begin position="19"/>
        <end position="30"/>
    </location>
</feature>
<gene>
    <name evidence="3" type="ORF">B1H19_26310</name>
</gene>
<dbReference type="STRING" id="553510.B1H19_26310"/>
<dbReference type="SUPFAM" id="SSF53474">
    <property type="entry name" value="alpha/beta-Hydrolases"/>
    <property type="match status" value="1"/>
</dbReference>
<evidence type="ECO:0000256" key="1">
    <source>
        <dbReference type="SAM" id="MobiDB-lite"/>
    </source>
</evidence>
<dbReference type="AlphaFoldDB" id="A0A1V0TWB8"/>
<evidence type="ECO:0000259" key="2">
    <source>
        <dbReference type="Pfam" id="PF12697"/>
    </source>
</evidence>
<keyword evidence="4" id="KW-1185">Reference proteome</keyword>
<organism evidence="3 4">
    <name type="scientific">Streptomyces gilvosporeus</name>
    <dbReference type="NCBI Taxonomy" id="553510"/>
    <lineage>
        <taxon>Bacteria</taxon>
        <taxon>Bacillati</taxon>
        <taxon>Actinomycetota</taxon>
        <taxon>Actinomycetes</taxon>
        <taxon>Kitasatosporales</taxon>
        <taxon>Streptomycetaceae</taxon>
        <taxon>Streptomyces</taxon>
    </lineage>
</organism>
<dbReference type="Gene3D" id="3.40.50.1820">
    <property type="entry name" value="alpha/beta hydrolase"/>
    <property type="match status" value="1"/>
</dbReference>
<evidence type="ECO:0000313" key="4">
    <source>
        <dbReference type="Proteomes" id="UP000192726"/>
    </source>
</evidence>
<dbReference type="InterPro" id="IPR000073">
    <property type="entry name" value="AB_hydrolase_1"/>
</dbReference>
<dbReference type="PANTHER" id="PTHR43798:SF33">
    <property type="entry name" value="HYDROLASE, PUTATIVE (AFU_ORTHOLOGUE AFUA_2G14860)-RELATED"/>
    <property type="match status" value="1"/>
</dbReference>
<dbReference type="GO" id="GO:0003824">
    <property type="term" value="F:catalytic activity"/>
    <property type="evidence" value="ECO:0007669"/>
    <property type="project" value="UniProtKB-ARBA"/>
</dbReference>
<sequence length="338" mass="35884">MTDEALQERPQEATREANQEAAQEATQEAAQEATEGFCLAGDGVSLAVRDYGGDGPTVLLLHGAGRTLADWAPVAPLLAGRHRVVAMDLRAHGRSGDGAVPWTFETAIADASAVLDACRTAMADAVVVGHSMGGMVAALCLERGARAAVNLDGHGMGRPEQYAGLDAGYVTQRLAEARKFADEAGGRPFPASALDGVLGYQAAMAEQLGIAYELLEAGVRRSLGETPDGQLFLRPGRERAREVQEAMAGLDPFALYRRVTRPLLIARALRPNPPVPGVPPWFDTLMTAYTEGLRRDLDELARTRQRVTVAGVDATHAMLLERPAEIAALVTRLVAAST</sequence>
<name>A0A1V0TWB8_9ACTN</name>
<proteinExistence type="predicted"/>
<dbReference type="GO" id="GO:0016020">
    <property type="term" value="C:membrane"/>
    <property type="evidence" value="ECO:0007669"/>
    <property type="project" value="TreeGrafter"/>
</dbReference>
<feature type="region of interest" description="Disordered" evidence="1">
    <location>
        <begin position="1"/>
        <end position="30"/>
    </location>
</feature>
<dbReference type="KEGG" id="sgv:B1H19_26310"/>
<dbReference type="InterPro" id="IPR050266">
    <property type="entry name" value="AB_hydrolase_sf"/>
</dbReference>
<dbReference type="OrthoDB" id="63519at2"/>
<feature type="domain" description="AB hydrolase-1" evidence="2">
    <location>
        <begin position="58"/>
        <end position="328"/>
    </location>
</feature>
<dbReference type="EMBL" id="CP020569">
    <property type="protein sequence ID" value="ARF57213.1"/>
    <property type="molecule type" value="Genomic_DNA"/>
</dbReference>
<feature type="compositionally biased region" description="Basic and acidic residues" evidence="1">
    <location>
        <begin position="1"/>
        <end position="18"/>
    </location>
</feature>
<evidence type="ECO:0000313" key="3">
    <source>
        <dbReference type="EMBL" id="ARF57213.1"/>
    </source>
</evidence>
<reference evidence="3 4" key="1">
    <citation type="submission" date="2017-04" db="EMBL/GenBank/DDBJ databases">
        <title>Complete Genome Sequence of Streptomyces gilvosporeus F607, a Capable Producer of Natamycin.</title>
        <authorList>
            <person name="Zong G."/>
            <person name="Zhong C."/>
            <person name="Fu J."/>
            <person name="Qin R."/>
            <person name="Cao G."/>
        </authorList>
    </citation>
    <scope>NUCLEOTIDE SEQUENCE [LARGE SCALE GENOMIC DNA]</scope>
    <source>
        <strain evidence="3 4">F607</strain>
    </source>
</reference>
<dbReference type="InterPro" id="IPR029058">
    <property type="entry name" value="AB_hydrolase_fold"/>
</dbReference>
<dbReference type="PANTHER" id="PTHR43798">
    <property type="entry name" value="MONOACYLGLYCEROL LIPASE"/>
    <property type="match status" value="1"/>
</dbReference>
<dbReference type="Pfam" id="PF12697">
    <property type="entry name" value="Abhydrolase_6"/>
    <property type="match status" value="1"/>
</dbReference>
<dbReference type="Proteomes" id="UP000192726">
    <property type="component" value="Chromosome"/>
</dbReference>
<protein>
    <recommendedName>
        <fullName evidence="2">AB hydrolase-1 domain-containing protein</fullName>
    </recommendedName>
</protein>
<accession>A0A1V0TWB8</accession>